<dbReference type="InterPro" id="IPR037274">
    <property type="entry name" value="Znf_CHY_sf"/>
</dbReference>
<keyword evidence="2 4" id="KW-0863">Zinc-finger</keyword>
<feature type="compositionally biased region" description="Low complexity" evidence="5">
    <location>
        <begin position="262"/>
        <end position="275"/>
    </location>
</feature>
<dbReference type="InterPro" id="IPR039512">
    <property type="entry name" value="RCHY1_zinc-ribbon"/>
</dbReference>
<evidence type="ECO:0000259" key="8">
    <source>
        <dbReference type="PROSITE" id="PS51270"/>
    </source>
</evidence>
<accession>A0ABR4A5E3</accession>
<evidence type="ECO:0008006" key="11">
    <source>
        <dbReference type="Google" id="ProtNLM"/>
    </source>
</evidence>
<feature type="domain" description="CHY-type" evidence="7">
    <location>
        <begin position="328"/>
        <end position="395"/>
    </location>
</feature>
<feature type="compositionally biased region" description="Basic and acidic residues" evidence="5">
    <location>
        <begin position="725"/>
        <end position="735"/>
    </location>
</feature>
<dbReference type="InterPro" id="IPR013083">
    <property type="entry name" value="Znf_RING/FYVE/PHD"/>
</dbReference>
<comment type="caution">
    <text evidence="9">The sequence shown here is derived from an EMBL/GenBank/DDBJ whole genome shotgun (WGS) entry which is preliminary data.</text>
</comment>
<keyword evidence="3" id="KW-0862">Zinc</keyword>
<keyword evidence="10" id="KW-1185">Reference proteome</keyword>
<dbReference type="PROSITE" id="PS50089">
    <property type="entry name" value="ZF_RING_2"/>
    <property type="match status" value="1"/>
</dbReference>
<feature type="region of interest" description="Disordered" evidence="5">
    <location>
        <begin position="597"/>
        <end position="621"/>
    </location>
</feature>
<proteinExistence type="predicted"/>
<feature type="compositionally biased region" description="Polar residues" evidence="5">
    <location>
        <begin position="165"/>
        <end position="180"/>
    </location>
</feature>
<evidence type="ECO:0000256" key="3">
    <source>
        <dbReference type="ARBA" id="ARBA00022833"/>
    </source>
</evidence>
<dbReference type="InterPro" id="IPR001841">
    <property type="entry name" value="Znf_RING"/>
</dbReference>
<feature type="region of interest" description="Disordered" evidence="5">
    <location>
        <begin position="233"/>
        <end position="325"/>
    </location>
</feature>
<dbReference type="SUPFAM" id="SSF161245">
    <property type="entry name" value="Zinc hairpin stack"/>
    <property type="match status" value="1"/>
</dbReference>
<feature type="region of interest" description="Disordered" evidence="5">
    <location>
        <begin position="644"/>
        <end position="735"/>
    </location>
</feature>
<protein>
    <recommendedName>
        <fullName evidence="11">Zf-CHY-domain-containing protein</fullName>
    </recommendedName>
</protein>
<evidence type="ECO:0000256" key="5">
    <source>
        <dbReference type="SAM" id="MobiDB-lite"/>
    </source>
</evidence>
<dbReference type="PROSITE" id="PS51270">
    <property type="entry name" value="ZF_CTCHY"/>
    <property type="match status" value="1"/>
</dbReference>
<feature type="region of interest" description="Disordered" evidence="5">
    <location>
        <begin position="124"/>
        <end position="152"/>
    </location>
</feature>
<dbReference type="InterPro" id="IPR008913">
    <property type="entry name" value="Znf_CHY"/>
</dbReference>
<feature type="compositionally biased region" description="Basic residues" evidence="5">
    <location>
        <begin position="603"/>
        <end position="613"/>
    </location>
</feature>
<keyword evidence="1" id="KW-0479">Metal-binding</keyword>
<evidence type="ECO:0000256" key="4">
    <source>
        <dbReference type="PROSITE-ProRule" id="PRU00601"/>
    </source>
</evidence>
<evidence type="ECO:0000259" key="6">
    <source>
        <dbReference type="PROSITE" id="PS50089"/>
    </source>
</evidence>
<dbReference type="Pfam" id="PF13639">
    <property type="entry name" value="zf-RING_2"/>
    <property type="match status" value="1"/>
</dbReference>
<reference evidence="9 10" key="1">
    <citation type="submission" date="2024-09" db="EMBL/GenBank/DDBJ databases">
        <title>Rethinking Asexuality: The Enigmatic Case of Functional Sexual Genes in Lepraria (Stereocaulaceae).</title>
        <authorList>
            <person name="Doellman M."/>
            <person name="Sun Y."/>
            <person name="Barcenas-Pena A."/>
            <person name="Lumbsch H.T."/>
            <person name="Grewe F."/>
        </authorList>
    </citation>
    <scope>NUCLEOTIDE SEQUENCE [LARGE SCALE GENOMIC DNA]</scope>
    <source>
        <strain evidence="9 10">Mercado 3170</strain>
    </source>
</reference>
<dbReference type="PANTHER" id="PTHR21319">
    <property type="entry name" value="RING FINGER AND CHY ZINC FINGER DOMAIN-CONTAINING PROTEIN 1"/>
    <property type="match status" value="1"/>
</dbReference>
<feature type="domain" description="CTCHY-type" evidence="8">
    <location>
        <begin position="397"/>
        <end position="463"/>
    </location>
</feature>
<dbReference type="Gene3D" id="2.20.28.10">
    <property type="match status" value="1"/>
</dbReference>
<dbReference type="Pfam" id="PF05495">
    <property type="entry name" value="zf-CHY"/>
    <property type="match status" value="1"/>
</dbReference>
<feature type="compositionally biased region" description="Acidic residues" evidence="5">
    <location>
        <begin position="661"/>
        <end position="676"/>
    </location>
</feature>
<dbReference type="Pfam" id="PF14599">
    <property type="entry name" value="zinc_ribbon_6"/>
    <property type="match status" value="1"/>
</dbReference>
<feature type="region of interest" description="Disordered" evidence="5">
    <location>
        <begin position="165"/>
        <end position="204"/>
    </location>
</feature>
<feature type="compositionally biased region" description="Acidic residues" evidence="5">
    <location>
        <begin position="698"/>
        <end position="724"/>
    </location>
</feature>
<dbReference type="InterPro" id="IPR037275">
    <property type="entry name" value="Znf_CTCHY_sf"/>
</dbReference>
<evidence type="ECO:0000256" key="1">
    <source>
        <dbReference type="ARBA" id="ARBA00022723"/>
    </source>
</evidence>
<dbReference type="SUPFAM" id="SSF161219">
    <property type="entry name" value="CHY zinc finger-like"/>
    <property type="match status" value="1"/>
</dbReference>
<feature type="domain" description="RING-type" evidence="6">
    <location>
        <begin position="464"/>
        <end position="506"/>
    </location>
</feature>
<dbReference type="SUPFAM" id="SSF57850">
    <property type="entry name" value="RING/U-box"/>
    <property type="match status" value="1"/>
</dbReference>
<dbReference type="SMART" id="SM00184">
    <property type="entry name" value="RING"/>
    <property type="match status" value="1"/>
</dbReference>
<feature type="region of interest" description="Disordered" evidence="5">
    <location>
        <begin position="20"/>
        <end position="45"/>
    </location>
</feature>
<evidence type="ECO:0000259" key="7">
    <source>
        <dbReference type="PROSITE" id="PS51266"/>
    </source>
</evidence>
<feature type="compositionally biased region" description="Polar residues" evidence="5">
    <location>
        <begin position="277"/>
        <end position="290"/>
    </location>
</feature>
<name>A0ABR4A5E3_9LECA</name>
<evidence type="ECO:0000256" key="2">
    <source>
        <dbReference type="ARBA" id="ARBA00022771"/>
    </source>
</evidence>
<dbReference type="CDD" id="cd16464">
    <property type="entry name" value="RING-H2_Pirh2-like"/>
    <property type="match status" value="1"/>
</dbReference>
<dbReference type="InterPro" id="IPR017921">
    <property type="entry name" value="Znf_CTCHY"/>
</dbReference>
<evidence type="ECO:0000313" key="10">
    <source>
        <dbReference type="Proteomes" id="UP001590950"/>
    </source>
</evidence>
<gene>
    <name evidence="9" type="ORF">N7G274_006066</name>
</gene>
<evidence type="ECO:0000313" key="9">
    <source>
        <dbReference type="EMBL" id="KAL2041122.1"/>
    </source>
</evidence>
<feature type="compositionally biased region" description="Polar residues" evidence="5">
    <location>
        <begin position="24"/>
        <end position="36"/>
    </location>
</feature>
<dbReference type="Proteomes" id="UP001590950">
    <property type="component" value="Unassembled WGS sequence"/>
</dbReference>
<dbReference type="PROSITE" id="PS51266">
    <property type="entry name" value="ZF_CHY"/>
    <property type="match status" value="1"/>
</dbReference>
<dbReference type="EMBL" id="JBEFKJ010000018">
    <property type="protein sequence ID" value="KAL2041122.1"/>
    <property type="molecule type" value="Genomic_DNA"/>
</dbReference>
<dbReference type="Gene3D" id="3.30.40.10">
    <property type="entry name" value="Zinc/RING finger domain, C3HC4 (zinc finger)"/>
    <property type="match status" value="1"/>
</dbReference>
<dbReference type="PANTHER" id="PTHR21319:SF0">
    <property type="entry name" value="AND RING FINGER DOMAIN PROTEIN, PUTATIVE (AFU_ORTHOLOGUE AFUA_1G08900)-RELATED"/>
    <property type="match status" value="1"/>
</dbReference>
<organism evidence="9 10">
    <name type="scientific">Stereocaulon virgatum</name>
    <dbReference type="NCBI Taxonomy" id="373712"/>
    <lineage>
        <taxon>Eukaryota</taxon>
        <taxon>Fungi</taxon>
        <taxon>Dikarya</taxon>
        <taxon>Ascomycota</taxon>
        <taxon>Pezizomycotina</taxon>
        <taxon>Lecanoromycetes</taxon>
        <taxon>OSLEUM clade</taxon>
        <taxon>Lecanoromycetidae</taxon>
        <taxon>Lecanorales</taxon>
        <taxon>Lecanorineae</taxon>
        <taxon>Stereocaulaceae</taxon>
        <taxon>Stereocaulon</taxon>
    </lineage>
</organism>
<sequence length="735" mass="81672">MSQYISSFLIEPVVRQARRFSRPANDSSPPNRQAFENNDAGPHRDELAMAATAAHQEPSRMSVGTEEFPRIPISGAAEVLSPTSLEDSDSGELQAWHFRGTNPTQLRVAETDNLEPVVDARQYVSRATDPPSNNSPPDGGPSEGVRSTTSSFSNSARSMIDTIMSSAETPTQSSRSNSLDTRSRGESQGSQGGDGTLPADDGMGPMRKRILAIHRTNSSNEEKARLVHGVMTEKHNPSQPSLHAHHLATAQSPPGSVDGSERPPSLSSPRSMESLKQIRSPSKSSLSNGGKANPFNLMPNDLKPTYYERPAPTPRNGDQEASSMDTEEATKSLGCAHYKRNIKLQCSACYRWYTCRFCHDAVEDHMLNRRETKNMLCMLCGCAQLAGEECALCSERGAWYYCDVCKLWDDDPQKSIYHCNDCGICRVGQGLGKDFFHCKTCCVCMSISIRDTHRCIERSTDCDCPICGEYMFTSPQTVVFMRCGHSIHHRCYYEHMKSSYRCPICSRSIVNMEWQFRHLERAIETQPMPPEFQDTKAFVYCNDCSAKTTVKYHWLGLKCAVCDSYNTAQIQILAGPTAVTPQLQVTNPSDVPEVALAEDIRGRPRHPTSHSRRPTTSAPPLATIHRMLERSSWPEAQIRSAHSVAPNTIPFAPLTPSASGSDEDDSMDTDGDESDVEFWGGESPRAQRSPRSEHEMVIDDSGEEDEEDSEDEDMSDEIEEDEADDYNRMELLGHR</sequence>